<evidence type="ECO:0000259" key="2">
    <source>
        <dbReference type="Pfam" id="PF13919"/>
    </source>
</evidence>
<organism evidence="3 4">
    <name type="scientific">Westerdykella ornata</name>
    <dbReference type="NCBI Taxonomy" id="318751"/>
    <lineage>
        <taxon>Eukaryota</taxon>
        <taxon>Fungi</taxon>
        <taxon>Dikarya</taxon>
        <taxon>Ascomycota</taxon>
        <taxon>Pezizomycotina</taxon>
        <taxon>Dothideomycetes</taxon>
        <taxon>Pleosporomycetidae</taxon>
        <taxon>Pleosporales</taxon>
        <taxon>Sporormiaceae</taxon>
        <taxon>Westerdykella</taxon>
    </lineage>
</organism>
<feature type="compositionally biased region" description="Low complexity" evidence="1">
    <location>
        <begin position="83"/>
        <end position="95"/>
    </location>
</feature>
<dbReference type="AlphaFoldDB" id="A0A6A6JG84"/>
<evidence type="ECO:0000313" key="4">
    <source>
        <dbReference type="Proteomes" id="UP000800097"/>
    </source>
</evidence>
<accession>A0A6A6JG84</accession>
<feature type="compositionally biased region" description="Low complexity" evidence="1">
    <location>
        <begin position="42"/>
        <end position="51"/>
    </location>
</feature>
<reference evidence="3" key="1">
    <citation type="journal article" date="2020" name="Stud. Mycol.">
        <title>101 Dothideomycetes genomes: a test case for predicting lifestyles and emergence of pathogens.</title>
        <authorList>
            <person name="Haridas S."/>
            <person name="Albert R."/>
            <person name="Binder M."/>
            <person name="Bloem J."/>
            <person name="Labutti K."/>
            <person name="Salamov A."/>
            <person name="Andreopoulos B."/>
            <person name="Baker S."/>
            <person name="Barry K."/>
            <person name="Bills G."/>
            <person name="Bluhm B."/>
            <person name="Cannon C."/>
            <person name="Castanera R."/>
            <person name="Culley D."/>
            <person name="Daum C."/>
            <person name="Ezra D."/>
            <person name="Gonzalez J."/>
            <person name="Henrissat B."/>
            <person name="Kuo A."/>
            <person name="Liang C."/>
            <person name="Lipzen A."/>
            <person name="Lutzoni F."/>
            <person name="Magnuson J."/>
            <person name="Mondo S."/>
            <person name="Nolan M."/>
            <person name="Ohm R."/>
            <person name="Pangilinan J."/>
            <person name="Park H.-J."/>
            <person name="Ramirez L."/>
            <person name="Alfaro M."/>
            <person name="Sun H."/>
            <person name="Tritt A."/>
            <person name="Yoshinaga Y."/>
            <person name="Zwiers L.-H."/>
            <person name="Turgeon B."/>
            <person name="Goodwin S."/>
            <person name="Spatafora J."/>
            <person name="Crous P."/>
            <person name="Grigoriev I."/>
        </authorList>
    </citation>
    <scope>NUCLEOTIDE SEQUENCE</scope>
    <source>
        <strain evidence="3">CBS 379.55</strain>
    </source>
</reference>
<dbReference type="EMBL" id="ML986504">
    <property type="protein sequence ID" value="KAF2274219.1"/>
    <property type="molecule type" value="Genomic_DNA"/>
</dbReference>
<dbReference type="GeneID" id="54555172"/>
<feature type="region of interest" description="Disordered" evidence="1">
    <location>
        <begin position="1"/>
        <end position="129"/>
    </location>
</feature>
<gene>
    <name evidence="3" type="ORF">EI97DRAFT_478988</name>
</gene>
<evidence type="ECO:0000256" key="1">
    <source>
        <dbReference type="SAM" id="MobiDB-lite"/>
    </source>
</evidence>
<dbReference type="InterPro" id="IPR028020">
    <property type="entry name" value="ASX_DEUBAD_dom"/>
</dbReference>
<dbReference type="OrthoDB" id="2289918at2759"/>
<dbReference type="Pfam" id="PF13919">
    <property type="entry name" value="ASXH"/>
    <property type="match status" value="1"/>
</dbReference>
<evidence type="ECO:0000313" key="3">
    <source>
        <dbReference type="EMBL" id="KAF2274219.1"/>
    </source>
</evidence>
<dbReference type="Proteomes" id="UP000800097">
    <property type="component" value="Unassembled WGS sequence"/>
</dbReference>
<dbReference type="RefSeq" id="XP_033651758.1">
    <property type="nucleotide sequence ID" value="XM_033801997.1"/>
</dbReference>
<feature type="domain" description="ASX DEUBAD" evidence="2">
    <location>
        <begin position="117"/>
        <end position="254"/>
    </location>
</feature>
<feature type="compositionally biased region" description="Low complexity" evidence="1">
    <location>
        <begin position="1"/>
        <end position="19"/>
    </location>
</feature>
<proteinExistence type="predicted"/>
<name>A0A6A6JG84_WESOR</name>
<protein>
    <recommendedName>
        <fullName evidence="2">ASX DEUBAD domain-containing protein</fullName>
    </recommendedName>
</protein>
<keyword evidence="4" id="KW-1185">Reference proteome</keyword>
<sequence>MPSPTKSTSSLSSVPTNHSAGSEGPFNPEASAPAMSKPNEAPSPSTSSTTTTKKRTGAHLDEDTLPSSTASPARKARKKTPAKPKATAATPNTRPSRTRKPPSRLITEAEPTPAPKKTRPAGQKTFDPVYMTTNSNSRLCRADIYHLLLEPSAWDCLAPGEMGTLLEMLPPTKANLGLRAALLEDEGKEKGVARPKELAGGDIFRTDVAKFQLDLRNGHLAKGWQASAKQAMVDRAAGKFDAWKEREREAWWGENMG</sequence>